<evidence type="ECO:0000256" key="4">
    <source>
        <dbReference type="SAM" id="SignalP"/>
    </source>
</evidence>
<dbReference type="PANTHER" id="PTHR47566">
    <property type="match status" value="1"/>
</dbReference>
<evidence type="ECO:0000313" key="8">
    <source>
        <dbReference type="Proteomes" id="UP000287527"/>
    </source>
</evidence>
<feature type="domain" description="DUF7619" evidence="6">
    <location>
        <begin position="629"/>
        <end position="755"/>
    </location>
</feature>
<organism evidence="7 8">
    <name type="scientific">Flavobacterium cerinum</name>
    <dbReference type="NCBI Taxonomy" id="2502784"/>
    <lineage>
        <taxon>Bacteria</taxon>
        <taxon>Pseudomonadati</taxon>
        <taxon>Bacteroidota</taxon>
        <taxon>Flavobacteriia</taxon>
        <taxon>Flavobacteriales</taxon>
        <taxon>Flavobacteriaceae</taxon>
        <taxon>Flavobacterium</taxon>
    </lineage>
</organism>
<dbReference type="RefSeq" id="WP_128388621.1">
    <property type="nucleotide sequence ID" value="NZ_SBII01000002.1"/>
</dbReference>
<sequence>MKTTLLYLFLLMAGGVSAQVINIPDPNFKARLLNTSPSYWYAKDANGNNIAIDSNMNGQIEQIEALQVSELNIYNNGTTPGSIQSLEGIQYFLNLKKLDLGNHGLTSLDVSALTNLENLNCRANSLQTLNLTGLINLKYLNFEFNKMTSFNSAGLTGLETIQCHTNLLTSLTLSGSPNLEGLQCYNNQLTVLDVSTLSQLSSLSCSKNQLTSLNVSMNPQLNALYCANNTMSSLVLDDLQPLKALDYSNNPLPNVNVSAYTGLEFLNCSYTGMTTLNLAGFTALTDLYCSGNLFTTLATDDLGSLTYMECKNSLLTHLDLSHSPNLNYIHITDNALLTSINLHNGGMIIHPGECQFTNNPNLQFICVDEEEADELLQYFEWNQVVPPVMGTDCSFQPGGLYNSISGVLKYDYNANGCDANDAPAIYTKVKIVNGTQEKIRFTNSDGEYLAYVGTGDHDITVESENSLFLFSPSPASVNFPAWDGTAHVQDFCLTSNGVSPDVEIAIVPSIPAMPGFNASYKLILKNNGNQILSGAVTFTYDDAVLDFVSAAPLQNSVAGGVVTWNYTDLLPFENRLIYVTLNVNAPTDTPAVNIDDQLDFTAQVTPISGDLTPDNNSFELNQIVVGSFDPNNIVCLQGETEAPEAIGDYLHYVINFENTGNAAATFVVVTQQIDETMFDVKSLELLNSSHEVAATVEGNKVEFRFDNINLAGGAQGSITFKMKTLQTLVEGDEVMNSAKIVFDHNFPLQTNNAVTLFKTVLGRENFTKNNLIAVYPNPAKDNVTITADSNLQSIQLYDIQGRLLQTSVENNNSTNFDMTNRAAGIYFLKITTEKGAKVEKLIKK</sequence>
<dbReference type="InterPro" id="IPR055353">
    <property type="entry name" value="DUF7619"/>
</dbReference>
<keyword evidence="3" id="KW-0677">Repeat</keyword>
<evidence type="ECO:0000256" key="3">
    <source>
        <dbReference type="ARBA" id="ARBA00022737"/>
    </source>
</evidence>
<proteinExistence type="predicted"/>
<dbReference type="SUPFAM" id="SSF52058">
    <property type="entry name" value="L domain-like"/>
    <property type="match status" value="1"/>
</dbReference>
<keyword evidence="2 4" id="KW-0732">Signal</keyword>
<dbReference type="InterPro" id="IPR026444">
    <property type="entry name" value="Secre_tail"/>
</dbReference>
<reference evidence="7 8" key="1">
    <citation type="submission" date="2019-01" db="EMBL/GenBank/DDBJ databases">
        <title>Flavobacterium sp. nov.,isolated from freshwater.</title>
        <authorList>
            <person name="Zhang R."/>
            <person name="Du Z.-J."/>
        </authorList>
    </citation>
    <scope>NUCLEOTIDE SEQUENCE [LARGE SCALE GENOMIC DNA]</scope>
    <source>
        <strain evidence="7 8">1E403</strain>
    </source>
</reference>
<evidence type="ECO:0000256" key="2">
    <source>
        <dbReference type="ARBA" id="ARBA00022729"/>
    </source>
</evidence>
<feature type="domain" description="Secretion system C-terminal sorting" evidence="5">
    <location>
        <begin position="774"/>
        <end position="842"/>
    </location>
</feature>
<dbReference type="PANTHER" id="PTHR47566:SF1">
    <property type="entry name" value="PROTEIN NUD1"/>
    <property type="match status" value="1"/>
</dbReference>
<dbReference type="Pfam" id="PF24595">
    <property type="entry name" value="DUF7619"/>
    <property type="match status" value="1"/>
</dbReference>
<name>A0A3S3U225_9FLAO</name>
<evidence type="ECO:0000313" key="7">
    <source>
        <dbReference type="EMBL" id="RWX02349.1"/>
    </source>
</evidence>
<comment type="caution">
    <text evidence="7">The sequence shown here is derived from an EMBL/GenBank/DDBJ whole genome shotgun (WGS) entry which is preliminary data.</text>
</comment>
<evidence type="ECO:0000259" key="6">
    <source>
        <dbReference type="Pfam" id="PF24595"/>
    </source>
</evidence>
<keyword evidence="8" id="KW-1185">Reference proteome</keyword>
<dbReference type="GO" id="GO:0035591">
    <property type="term" value="F:signaling adaptor activity"/>
    <property type="evidence" value="ECO:0007669"/>
    <property type="project" value="TreeGrafter"/>
</dbReference>
<keyword evidence="1" id="KW-0433">Leucine-rich repeat</keyword>
<dbReference type="OrthoDB" id="1110367at2"/>
<dbReference type="EMBL" id="SBII01000002">
    <property type="protein sequence ID" value="RWX02349.1"/>
    <property type="molecule type" value="Genomic_DNA"/>
</dbReference>
<evidence type="ECO:0000259" key="5">
    <source>
        <dbReference type="Pfam" id="PF18962"/>
    </source>
</evidence>
<feature type="chain" id="PRO_5018648249" evidence="4">
    <location>
        <begin position="19"/>
        <end position="844"/>
    </location>
</feature>
<protein>
    <submittedName>
        <fullName evidence="7">T9SS type A sorting domain-containing protein</fullName>
    </submittedName>
</protein>
<feature type="signal peptide" evidence="4">
    <location>
        <begin position="1"/>
        <end position="18"/>
    </location>
</feature>
<dbReference type="InterPro" id="IPR032675">
    <property type="entry name" value="LRR_dom_sf"/>
</dbReference>
<dbReference type="AlphaFoldDB" id="A0A3S3U225"/>
<evidence type="ECO:0000256" key="1">
    <source>
        <dbReference type="ARBA" id="ARBA00022614"/>
    </source>
</evidence>
<dbReference type="NCBIfam" id="TIGR04183">
    <property type="entry name" value="Por_Secre_tail"/>
    <property type="match status" value="1"/>
</dbReference>
<dbReference type="Gene3D" id="3.80.10.10">
    <property type="entry name" value="Ribonuclease Inhibitor"/>
    <property type="match status" value="1"/>
</dbReference>
<dbReference type="Proteomes" id="UP000287527">
    <property type="component" value="Unassembled WGS sequence"/>
</dbReference>
<accession>A0A3S3U225</accession>
<gene>
    <name evidence="7" type="ORF">EPI11_03770</name>
</gene>
<dbReference type="Pfam" id="PF18962">
    <property type="entry name" value="Por_Secre_tail"/>
    <property type="match status" value="1"/>
</dbReference>
<dbReference type="InterPro" id="IPR052574">
    <property type="entry name" value="CDIRP"/>
</dbReference>